<feature type="transmembrane region" description="Helical" evidence="7">
    <location>
        <begin position="187"/>
        <end position="212"/>
    </location>
</feature>
<feature type="transmembrane region" description="Helical" evidence="7">
    <location>
        <begin position="20"/>
        <end position="39"/>
    </location>
</feature>
<dbReference type="Gene3D" id="1.10.3720.10">
    <property type="entry name" value="MetI-like"/>
    <property type="match status" value="1"/>
</dbReference>
<sequence>MDSSDIVRGRFGGPARSVGAIFVLSVFALPLLLLVSGSFHEPGRPPPPTPDLVPQPFSARGYELAFAWGGLFRASLNSLIVALVTVPLSVLVASAAGFALTQISARARWLVLAGSVVGLMVPAAALLVPRFVVFKELGLTNTLAPLVAPALVGTSPLYVLAFYLAFRALPRDLYDACRIEDLSALRTWWRVAMPLVRPVTGAVTALTFVLTWSNFLDPLVYVYDRDLFTLPIALRSLATLDPTDFPVFLAGAVLATVPALVIYAIAQRRFLR</sequence>
<dbReference type="Pfam" id="PF00528">
    <property type="entry name" value="BPD_transp_1"/>
    <property type="match status" value="1"/>
</dbReference>
<feature type="transmembrane region" description="Helical" evidence="7">
    <location>
        <begin position="79"/>
        <end position="100"/>
    </location>
</feature>
<keyword evidence="3" id="KW-1003">Cell membrane</keyword>
<dbReference type="PROSITE" id="PS50928">
    <property type="entry name" value="ABC_TM1"/>
    <property type="match status" value="1"/>
</dbReference>
<proteinExistence type="inferred from homology"/>
<protein>
    <submittedName>
        <fullName evidence="9">sn-glycerol-3-phosphate transport system permease protein UgpE</fullName>
    </submittedName>
</protein>
<dbReference type="RefSeq" id="WP_203913668.1">
    <property type="nucleotide sequence ID" value="NZ_BONY01000080.1"/>
</dbReference>
<evidence type="ECO:0000313" key="9">
    <source>
        <dbReference type="EMBL" id="GIH09944.1"/>
    </source>
</evidence>
<dbReference type="InterPro" id="IPR035906">
    <property type="entry name" value="MetI-like_sf"/>
</dbReference>
<dbReference type="PANTHER" id="PTHR43744">
    <property type="entry name" value="ABC TRANSPORTER PERMEASE PROTEIN MG189-RELATED-RELATED"/>
    <property type="match status" value="1"/>
</dbReference>
<gene>
    <name evidence="9" type="primary">ugpE_2</name>
    <name evidence="9" type="ORF">Rhe02_80110</name>
</gene>
<evidence type="ECO:0000313" key="10">
    <source>
        <dbReference type="Proteomes" id="UP000612899"/>
    </source>
</evidence>
<keyword evidence="5 7" id="KW-1133">Transmembrane helix</keyword>
<reference evidence="9" key="1">
    <citation type="submission" date="2021-01" db="EMBL/GenBank/DDBJ databases">
        <title>Whole genome shotgun sequence of Rhizocola hellebori NBRC 109834.</title>
        <authorList>
            <person name="Komaki H."/>
            <person name="Tamura T."/>
        </authorList>
    </citation>
    <scope>NUCLEOTIDE SEQUENCE</scope>
    <source>
        <strain evidence="9">NBRC 109834</strain>
    </source>
</reference>
<dbReference type="PANTHER" id="PTHR43744:SF12">
    <property type="entry name" value="ABC TRANSPORTER PERMEASE PROTEIN MG189-RELATED"/>
    <property type="match status" value="1"/>
</dbReference>
<dbReference type="GO" id="GO:0055085">
    <property type="term" value="P:transmembrane transport"/>
    <property type="evidence" value="ECO:0007669"/>
    <property type="project" value="InterPro"/>
</dbReference>
<keyword evidence="10" id="KW-1185">Reference proteome</keyword>
<evidence type="ECO:0000256" key="3">
    <source>
        <dbReference type="ARBA" id="ARBA00022475"/>
    </source>
</evidence>
<feature type="transmembrane region" description="Helical" evidence="7">
    <location>
        <begin position="109"/>
        <end position="131"/>
    </location>
</feature>
<evidence type="ECO:0000256" key="4">
    <source>
        <dbReference type="ARBA" id="ARBA00022692"/>
    </source>
</evidence>
<dbReference type="GO" id="GO:0005886">
    <property type="term" value="C:plasma membrane"/>
    <property type="evidence" value="ECO:0007669"/>
    <property type="project" value="UniProtKB-SubCell"/>
</dbReference>
<comment type="caution">
    <text evidence="9">The sequence shown here is derived from an EMBL/GenBank/DDBJ whole genome shotgun (WGS) entry which is preliminary data.</text>
</comment>
<feature type="transmembrane region" description="Helical" evidence="7">
    <location>
        <begin position="143"/>
        <end position="166"/>
    </location>
</feature>
<comment type="similarity">
    <text evidence="7">Belongs to the binding-protein-dependent transport system permease family.</text>
</comment>
<dbReference type="InterPro" id="IPR000515">
    <property type="entry name" value="MetI-like"/>
</dbReference>
<evidence type="ECO:0000256" key="1">
    <source>
        <dbReference type="ARBA" id="ARBA00004651"/>
    </source>
</evidence>
<evidence type="ECO:0000256" key="5">
    <source>
        <dbReference type="ARBA" id="ARBA00022989"/>
    </source>
</evidence>
<dbReference type="CDD" id="cd06261">
    <property type="entry name" value="TM_PBP2"/>
    <property type="match status" value="1"/>
</dbReference>
<name>A0A8J3QFH1_9ACTN</name>
<feature type="transmembrane region" description="Helical" evidence="7">
    <location>
        <begin position="245"/>
        <end position="266"/>
    </location>
</feature>
<dbReference type="EMBL" id="BONY01000080">
    <property type="protein sequence ID" value="GIH09944.1"/>
    <property type="molecule type" value="Genomic_DNA"/>
</dbReference>
<dbReference type="Proteomes" id="UP000612899">
    <property type="component" value="Unassembled WGS sequence"/>
</dbReference>
<evidence type="ECO:0000256" key="7">
    <source>
        <dbReference type="RuleBase" id="RU363032"/>
    </source>
</evidence>
<dbReference type="SUPFAM" id="SSF161098">
    <property type="entry name" value="MetI-like"/>
    <property type="match status" value="1"/>
</dbReference>
<keyword evidence="4 7" id="KW-0812">Transmembrane</keyword>
<evidence type="ECO:0000256" key="6">
    <source>
        <dbReference type="ARBA" id="ARBA00023136"/>
    </source>
</evidence>
<keyword evidence="2 7" id="KW-0813">Transport</keyword>
<accession>A0A8J3QFH1</accession>
<keyword evidence="6 7" id="KW-0472">Membrane</keyword>
<dbReference type="AlphaFoldDB" id="A0A8J3QFH1"/>
<feature type="domain" description="ABC transmembrane type-1" evidence="8">
    <location>
        <begin position="75"/>
        <end position="266"/>
    </location>
</feature>
<evidence type="ECO:0000256" key="2">
    <source>
        <dbReference type="ARBA" id="ARBA00022448"/>
    </source>
</evidence>
<comment type="subcellular location">
    <subcellularLocation>
        <location evidence="1 7">Cell membrane</location>
        <topology evidence="1 7">Multi-pass membrane protein</topology>
    </subcellularLocation>
</comment>
<evidence type="ECO:0000259" key="8">
    <source>
        <dbReference type="PROSITE" id="PS50928"/>
    </source>
</evidence>
<organism evidence="9 10">
    <name type="scientific">Rhizocola hellebori</name>
    <dbReference type="NCBI Taxonomy" id="1392758"/>
    <lineage>
        <taxon>Bacteria</taxon>
        <taxon>Bacillati</taxon>
        <taxon>Actinomycetota</taxon>
        <taxon>Actinomycetes</taxon>
        <taxon>Micromonosporales</taxon>
        <taxon>Micromonosporaceae</taxon>
        <taxon>Rhizocola</taxon>
    </lineage>
</organism>